<accession>A0A0K1PID5</accession>
<dbReference type="InterPro" id="IPR052520">
    <property type="entry name" value="ATL_DNA_repair"/>
</dbReference>
<feature type="domain" description="Methylated-DNA-[protein]-cysteine S-methyltransferase DNA binding" evidence="2">
    <location>
        <begin position="8"/>
        <end position="82"/>
    </location>
</feature>
<dbReference type="Proteomes" id="UP000055590">
    <property type="component" value="Chromosome"/>
</dbReference>
<dbReference type="SUPFAM" id="SSF46767">
    <property type="entry name" value="Methylated DNA-protein cysteine methyltransferase, C-terminal domain"/>
    <property type="match status" value="1"/>
</dbReference>
<organism evidence="3 4">
    <name type="scientific">Vulgatibacter incomptus</name>
    <dbReference type="NCBI Taxonomy" id="1391653"/>
    <lineage>
        <taxon>Bacteria</taxon>
        <taxon>Pseudomonadati</taxon>
        <taxon>Myxococcota</taxon>
        <taxon>Myxococcia</taxon>
        <taxon>Myxococcales</taxon>
        <taxon>Cystobacterineae</taxon>
        <taxon>Vulgatibacteraceae</taxon>
        <taxon>Vulgatibacter</taxon>
    </lineage>
</organism>
<keyword evidence="3" id="KW-0489">Methyltransferase</keyword>
<evidence type="ECO:0000259" key="2">
    <source>
        <dbReference type="Pfam" id="PF01035"/>
    </source>
</evidence>
<dbReference type="KEGG" id="vin:AKJ08_3649"/>
<dbReference type="InterPro" id="IPR036217">
    <property type="entry name" value="MethylDNA_cys_MeTrfase_DNAb"/>
</dbReference>
<dbReference type="AlphaFoldDB" id="A0A0K1PID5"/>
<dbReference type="InterPro" id="IPR014048">
    <property type="entry name" value="MethylDNA_cys_MeTrfase_DNA-bd"/>
</dbReference>
<sequence length="96" mass="10107">MTKDAQGFDAAVAAVVRAIPRGQVLSYGQVAARAGNPKAARAVARSLGRSSGIPWWRVVRADRTLAGAVADPQARLLEAEGVRIEGRRIVATASDR</sequence>
<gene>
    <name evidence="3" type="ORF">AKJ08_3649</name>
</gene>
<dbReference type="PANTHER" id="PTHR42942:SF1">
    <property type="entry name" value="ALKYLTRANSFERASE-LIKE PROTEIN 1"/>
    <property type="match status" value="1"/>
</dbReference>
<keyword evidence="1" id="KW-0227">DNA damage</keyword>
<dbReference type="Gene3D" id="1.10.10.10">
    <property type="entry name" value="Winged helix-like DNA-binding domain superfamily/Winged helix DNA-binding domain"/>
    <property type="match status" value="1"/>
</dbReference>
<dbReference type="EMBL" id="CP012332">
    <property type="protein sequence ID" value="AKU93262.1"/>
    <property type="molecule type" value="Genomic_DNA"/>
</dbReference>
<dbReference type="CDD" id="cd06445">
    <property type="entry name" value="ATase"/>
    <property type="match status" value="1"/>
</dbReference>
<dbReference type="InterPro" id="IPR036388">
    <property type="entry name" value="WH-like_DNA-bd_sf"/>
</dbReference>
<dbReference type="PANTHER" id="PTHR42942">
    <property type="entry name" value="6-O-METHYLGUANINE DNA METHYLTRANSFERASE"/>
    <property type="match status" value="1"/>
</dbReference>
<evidence type="ECO:0000313" key="4">
    <source>
        <dbReference type="Proteomes" id="UP000055590"/>
    </source>
</evidence>
<evidence type="ECO:0000313" key="3">
    <source>
        <dbReference type="EMBL" id="AKU93262.1"/>
    </source>
</evidence>
<name>A0A0K1PID5_9BACT</name>
<dbReference type="OrthoDB" id="9132167at2"/>
<dbReference type="GO" id="GO:0006281">
    <property type="term" value="P:DNA repair"/>
    <property type="evidence" value="ECO:0007669"/>
    <property type="project" value="InterPro"/>
</dbReference>
<dbReference type="PATRIC" id="fig|1391653.3.peg.3806"/>
<dbReference type="GO" id="GO:0032259">
    <property type="term" value="P:methylation"/>
    <property type="evidence" value="ECO:0007669"/>
    <property type="project" value="UniProtKB-KW"/>
</dbReference>
<dbReference type="Pfam" id="PF01035">
    <property type="entry name" value="DNA_binding_1"/>
    <property type="match status" value="1"/>
</dbReference>
<protein>
    <submittedName>
        <fullName evidence="3">Methylated-DNA-[protein]-cysteine S-methyltransferase family protein</fullName>
    </submittedName>
</protein>
<dbReference type="RefSeq" id="WP_050727308.1">
    <property type="nucleotide sequence ID" value="NZ_CP012332.1"/>
</dbReference>
<proteinExistence type="predicted"/>
<keyword evidence="3" id="KW-0808">Transferase</keyword>
<keyword evidence="4" id="KW-1185">Reference proteome</keyword>
<reference evidence="3 4" key="1">
    <citation type="submission" date="2015-08" db="EMBL/GenBank/DDBJ databases">
        <authorList>
            <person name="Babu N.S."/>
            <person name="Beckwith C.J."/>
            <person name="Beseler K.G."/>
            <person name="Brison A."/>
            <person name="Carone J.V."/>
            <person name="Caskin T.P."/>
            <person name="Diamond M."/>
            <person name="Durham M.E."/>
            <person name="Foxe J.M."/>
            <person name="Go M."/>
            <person name="Henderson B.A."/>
            <person name="Jones I.B."/>
            <person name="McGettigan J.A."/>
            <person name="Micheletti S.J."/>
            <person name="Nasrallah M.E."/>
            <person name="Ortiz D."/>
            <person name="Piller C.R."/>
            <person name="Privatt S.R."/>
            <person name="Schneider S.L."/>
            <person name="Sharp S."/>
            <person name="Smith T.C."/>
            <person name="Stanton J.D."/>
            <person name="Ullery H.E."/>
            <person name="Wilson R.J."/>
            <person name="Serrano M.G."/>
            <person name="Buck G."/>
            <person name="Lee V."/>
            <person name="Wang Y."/>
            <person name="Carvalho R."/>
            <person name="Voegtly L."/>
            <person name="Shi R."/>
            <person name="Duckworth R."/>
            <person name="Johnson A."/>
            <person name="Loviza R."/>
            <person name="Walstead R."/>
            <person name="Shah Z."/>
            <person name="Kiflezghi M."/>
            <person name="Wade K."/>
            <person name="Ball S.L."/>
            <person name="Bradley K.W."/>
            <person name="Asai D.J."/>
            <person name="Bowman C.A."/>
            <person name="Russell D.A."/>
            <person name="Pope W.H."/>
            <person name="Jacobs-Sera D."/>
            <person name="Hendrix R.W."/>
            <person name="Hatfull G.F."/>
        </authorList>
    </citation>
    <scope>NUCLEOTIDE SEQUENCE [LARGE SCALE GENOMIC DNA]</scope>
    <source>
        <strain evidence="3 4">DSM 27710</strain>
    </source>
</reference>
<dbReference type="STRING" id="1391653.AKJ08_3649"/>
<dbReference type="GO" id="GO:0008168">
    <property type="term" value="F:methyltransferase activity"/>
    <property type="evidence" value="ECO:0007669"/>
    <property type="project" value="UniProtKB-KW"/>
</dbReference>
<evidence type="ECO:0000256" key="1">
    <source>
        <dbReference type="ARBA" id="ARBA00022763"/>
    </source>
</evidence>